<sequence>MSSTLSESDSDAPPKAEASFALMTAIFTGFNGLEKESVRIFRGWDVSNVVEELWQMADDNPLDPDTTYNIEVVAAFADGKRFTITDDESPGVSTRMQAV</sequence>
<organism evidence="1 2">
    <name type="scientific">Coemansia javaensis</name>
    <dbReference type="NCBI Taxonomy" id="2761396"/>
    <lineage>
        <taxon>Eukaryota</taxon>
        <taxon>Fungi</taxon>
        <taxon>Fungi incertae sedis</taxon>
        <taxon>Zoopagomycota</taxon>
        <taxon>Kickxellomycotina</taxon>
        <taxon>Kickxellomycetes</taxon>
        <taxon>Kickxellales</taxon>
        <taxon>Kickxellaceae</taxon>
        <taxon>Coemansia</taxon>
    </lineage>
</organism>
<evidence type="ECO:0000313" key="1">
    <source>
        <dbReference type="EMBL" id="KAJ2780028.1"/>
    </source>
</evidence>
<accession>A0A9W8H8D6</accession>
<gene>
    <name evidence="1" type="ORF">H4R18_003683</name>
</gene>
<name>A0A9W8H8D6_9FUNG</name>
<evidence type="ECO:0000313" key="2">
    <source>
        <dbReference type="Proteomes" id="UP001140217"/>
    </source>
</evidence>
<reference evidence="1" key="1">
    <citation type="submission" date="2022-07" db="EMBL/GenBank/DDBJ databases">
        <title>Phylogenomic reconstructions and comparative analyses of Kickxellomycotina fungi.</title>
        <authorList>
            <person name="Reynolds N.K."/>
            <person name="Stajich J.E."/>
            <person name="Barry K."/>
            <person name="Grigoriev I.V."/>
            <person name="Crous P."/>
            <person name="Smith M.E."/>
        </authorList>
    </citation>
    <scope>NUCLEOTIDE SEQUENCE</scope>
    <source>
        <strain evidence="1">NBRC 105414</strain>
    </source>
</reference>
<dbReference type="EMBL" id="JANBUL010000153">
    <property type="protein sequence ID" value="KAJ2780028.1"/>
    <property type="molecule type" value="Genomic_DNA"/>
</dbReference>
<comment type="caution">
    <text evidence="1">The sequence shown here is derived from an EMBL/GenBank/DDBJ whole genome shotgun (WGS) entry which is preliminary data.</text>
</comment>
<protein>
    <submittedName>
        <fullName evidence="1">Uncharacterized protein</fullName>
    </submittedName>
</protein>
<dbReference type="AlphaFoldDB" id="A0A9W8H8D6"/>
<proteinExistence type="predicted"/>
<keyword evidence="2" id="KW-1185">Reference proteome</keyword>
<dbReference type="Proteomes" id="UP001140217">
    <property type="component" value="Unassembled WGS sequence"/>
</dbReference>